<keyword evidence="3" id="KW-1185">Reference proteome</keyword>
<proteinExistence type="predicted"/>
<feature type="domain" description="Amidase" evidence="1">
    <location>
        <begin position="27"/>
        <end position="415"/>
    </location>
</feature>
<dbReference type="InterPro" id="IPR000120">
    <property type="entry name" value="Amidase"/>
</dbReference>
<evidence type="ECO:0000259" key="1">
    <source>
        <dbReference type="Pfam" id="PF01425"/>
    </source>
</evidence>
<dbReference type="GO" id="GO:0003824">
    <property type="term" value="F:catalytic activity"/>
    <property type="evidence" value="ECO:0007669"/>
    <property type="project" value="InterPro"/>
</dbReference>
<reference evidence="2 3" key="1">
    <citation type="submission" date="2017-05" db="EMBL/GenBank/DDBJ databases">
        <title>Complete and WGS of Bordetella genogroups.</title>
        <authorList>
            <person name="Spilker T."/>
            <person name="LiPuma J."/>
        </authorList>
    </citation>
    <scope>NUCLEOTIDE SEQUENCE [LARGE SCALE GENOMIC DNA]</scope>
    <source>
        <strain evidence="2 3">AU17164</strain>
    </source>
</reference>
<sequence>MVMELNRLSAVDAVRMLQRRELTAVQLMRACFARIEQREDAVHAWAALDKDAALAHAQELDEGPIAGPLHGLPFGVKDLFDTRDFPTTYGSPIYQDHRPQTDATAVARCRAAGALVAGKTVTTEFATFKAPLTRNPHNPAYTPGGSSSGSAAAVADNMVPFALGTQTAASVIRPAAYCGVVGFKPTFGAIPRDGIKALAPSLDTVGCFTRTVEDAALVASVLMDKPELRRLDYDGPPRVGIYRTHQWRHTLPETRDAVTQAAETLARSRAVVQEVDLPPECCSLVQLQSDIMAFETSRSLAVERDQYASQLSPDLLALLEGGDRIAPDRHQANLRRAADMYARVANWFERFDVLLTPSAAGEAPFADLGTGDPLFGRVWTMFGLPCIHLPFATGPHGLPVGVQIVARKGEDHRLLCIAKWMHARLRPSPQ</sequence>
<dbReference type="Gene3D" id="3.90.1300.10">
    <property type="entry name" value="Amidase signature (AS) domain"/>
    <property type="match status" value="1"/>
</dbReference>
<dbReference type="Proteomes" id="UP000194139">
    <property type="component" value="Chromosome"/>
</dbReference>
<protein>
    <submittedName>
        <fullName evidence="2">Amidase</fullName>
    </submittedName>
</protein>
<organism evidence="2 3">
    <name type="scientific">Bordetella genomosp. 9</name>
    <dbReference type="NCBI Taxonomy" id="1416803"/>
    <lineage>
        <taxon>Bacteria</taxon>
        <taxon>Pseudomonadati</taxon>
        <taxon>Pseudomonadota</taxon>
        <taxon>Betaproteobacteria</taxon>
        <taxon>Burkholderiales</taxon>
        <taxon>Alcaligenaceae</taxon>
        <taxon>Bordetella</taxon>
    </lineage>
</organism>
<dbReference type="SUPFAM" id="SSF75304">
    <property type="entry name" value="Amidase signature (AS) enzymes"/>
    <property type="match status" value="1"/>
</dbReference>
<name>A0A1W6YW61_9BORD</name>
<dbReference type="PANTHER" id="PTHR11895:SF151">
    <property type="entry name" value="GLUTAMYL-TRNA(GLN) AMIDOTRANSFERASE SUBUNIT A"/>
    <property type="match status" value="1"/>
</dbReference>
<dbReference type="InterPro" id="IPR036928">
    <property type="entry name" value="AS_sf"/>
</dbReference>
<dbReference type="EMBL" id="CP021109">
    <property type="protein sequence ID" value="ARP84833.1"/>
    <property type="molecule type" value="Genomic_DNA"/>
</dbReference>
<evidence type="ECO:0000313" key="3">
    <source>
        <dbReference type="Proteomes" id="UP000194139"/>
    </source>
</evidence>
<accession>A0A1W6YW61</accession>
<dbReference type="Pfam" id="PF01425">
    <property type="entry name" value="Amidase"/>
    <property type="match status" value="1"/>
</dbReference>
<dbReference type="InterPro" id="IPR023631">
    <property type="entry name" value="Amidase_dom"/>
</dbReference>
<dbReference type="AlphaFoldDB" id="A0A1W6YW61"/>
<dbReference type="PANTHER" id="PTHR11895">
    <property type="entry name" value="TRANSAMIDASE"/>
    <property type="match status" value="1"/>
</dbReference>
<gene>
    <name evidence="2" type="ORF">CAL13_00260</name>
</gene>
<evidence type="ECO:0000313" key="2">
    <source>
        <dbReference type="EMBL" id="ARP84833.1"/>
    </source>
</evidence>